<gene>
    <name evidence="2" type="ORF">KWG56_12945</name>
</gene>
<dbReference type="GeneID" id="94376185"/>
<evidence type="ECO:0000256" key="1">
    <source>
        <dbReference type="SAM" id="MobiDB-lite"/>
    </source>
</evidence>
<evidence type="ECO:0008006" key="4">
    <source>
        <dbReference type="Google" id="ProtNLM"/>
    </source>
</evidence>
<evidence type="ECO:0000313" key="3">
    <source>
        <dbReference type="Proteomes" id="UP000824334"/>
    </source>
</evidence>
<sequence length="229" mass="24432">MRHATMIAIAILAGACSPPPAPEKPSKSRTQPEPCMGSSEKRCVVYETGVFSSGPDADGAALVYQLQGTGPADPKNRAGFCYDGYCAVAVIRQTKDGQRQLLAHAESQDAQWYNPPYQTGELIVFESNALGSGNYNDDIVFHLSSDGRYSRVDVQSWKAEVTGLTLAPNSYFDWHTDYRAMVGGTSLLSGAPDEWHRAPKGGCARVFLMLKGDALTVAAPAAQIPGGGC</sequence>
<evidence type="ECO:0000313" key="2">
    <source>
        <dbReference type="EMBL" id="QYC09497.1"/>
    </source>
</evidence>
<name>A0ABX8THC3_9CAUL</name>
<dbReference type="PROSITE" id="PS51257">
    <property type="entry name" value="PROKAR_LIPOPROTEIN"/>
    <property type="match status" value="1"/>
</dbReference>
<reference evidence="2 3" key="1">
    <citation type="submission" date="2021-07" db="EMBL/GenBank/DDBJ databases">
        <title>Isolation and characterization of bacteria from a gold mining with a capacity of golden bioaccumulation.</title>
        <authorList>
            <person name="Yang X.J."/>
        </authorList>
    </citation>
    <scope>NUCLEOTIDE SEQUENCE [LARGE SCALE GENOMIC DNA]</scope>
    <source>
        <strain evidence="2 3">Au29</strain>
    </source>
</reference>
<dbReference type="EMBL" id="CP080034">
    <property type="protein sequence ID" value="QYC09497.1"/>
    <property type="molecule type" value="Genomic_DNA"/>
</dbReference>
<protein>
    <recommendedName>
        <fullName evidence="4">Lipoprotein</fullName>
    </recommendedName>
</protein>
<dbReference type="RefSeq" id="WP_219355068.1">
    <property type="nucleotide sequence ID" value="NZ_CP080034.1"/>
</dbReference>
<organism evidence="2 3">
    <name type="scientific">Brevundimonas nasdae</name>
    <dbReference type="NCBI Taxonomy" id="172043"/>
    <lineage>
        <taxon>Bacteria</taxon>
        <taxon>Pseudomonadati</taxon>
        <taxon>Pseudomonadota</taxon>
        <taxon>Alphaproteobacteria</taxon>
        <taxon>Caulobacterales</taxon>
        <taxon>Caulobacteraceae</taxon>
        <taxon>Brevundimonas</taxon>
    </lineage>
</organism>
<accession>A0ABX8THC3</accession>
<proteinExistence type="predicted"/>
<dbReference type="Proteomes" id="UP000824334">
    <property type="component" value="Chromosome"/>
</dbReference>
<feature type="region of interest" description="Disordered" evidence="1">
    <location>
        <begin position="18"/>
        <end position="37"/>
    </location>
</feature>
<keyword evidence="3" id="KW-1185">Reference proteome</keyword>